<proteinExistence type="predicted"/>
<dbReference type="EMBL" id="CM042009">
    <property type="protein sequence ID" value="KAI3788819.1"/>
    <property type="molecule type" value="Genomic_DNA"/>
</dbReference>
<organism evidence="1 2">
    <name type="scientific">Cichorium intybus</name>
    <name type="common">Chicory</name>
    <dbReference type="NCBI Taxonomy" id="13427"/>
    <lineage>
        <taxon>Eukaryota</taxon>
        <taxon>Viridiplantae</taxon>
        <taxon>Streptophyta</taxon>
        <taxon>Embryophyta</taxon>
        <taxon>Tracheophyta</taxon>
        <taxon>Spermatophyta</taxon>
        <taxon>Magnoliopsida</taxon>
        <taxon>eudicotyledons</taxon>
        <taxon>Gunneridae</taxon>
        <taxon>Pentapetalae</taxon>
        <taxon>asterids</taxon>
        <taxon>campanulids</taxon>
        <taxon>Asterales</taxon>
        <taxon>Asteraceae</taxon>
        <taxon>Cichorioideae</taxon>
        <taxon>Cichorieae</taxon>
        <taxon>Cichoriinae</taxon>
        <taxon>Cichorium</taxon>
    </lineage>
</organism>
<reference evidence="1 2" key="2">
    <citation type="journal article" date="2022" name="Mol. Ecol. Resour.">
        <title>The genomes of chicory, endive, great burdock and yacon provide insights into Asteraceae paleo-polyploidization history and plant inulin production.</title>
        <authorList>
            <person name="Fan W."/>
            <person name="Wang S."/>
            <person name="Wang H."/>
            <person name="Wang A."/>
            <person name="Jiang F."/>
            <person name="Liu H."/>
            <person name="Zhao H."/>
            <person name="Xu D."/>
            <person name="Zhang Y."/>
        </authorList>
    </citation>
    <scope>NUCLEOTIDE SEQUENCE [LARGE SCALE GENOMIC DNA]</scope>
    <source>
        <strain evidence="2">cv. Punajuju</strain>
        <tissue evidence="1">Leaves</tissue>
    </source>
</reference>
<name>A0ACB9GZB5_CICIN</name>
<evidence type="ECO:0000313" key="1">
    <source>
        <dbReference type="EMBL" id="KAI3788819.1"/>
    </source>
</evidence>
<gene>
    <name evidence="1" type="ORF">L2E82_01597</name>
</gene>
<sequence>MKPFSSITIFLCSSSRHLFTRTAPLAFLNYEAEKLVGISHFSTSSPDSSASSSYHSSSRRNSEDVRNVRVSVWWDFENCSVPCNVNVYKVTQCITAAVRSVGIKGPIQITAFGDVLQLSRSNQEALSSTGINLTHIPRGGKNSADRSLLVDLMYWVSQNPPPAHLFLISGDRDFANILHRLRMNNYNILLASTDNAPAVLCSAASIMWQWPAMVKGENLSGKHFNQPPDGPYASWYGHYRVPLEDPFAVCNHVPNQTSSVQSEESSDTNSEPKPRPVPKAVLNVIRSIMNSYPKGLSITELRSELGRSNVTIEKDLYGHKKFSRFLMAMPQLLRLQFEKDGQYIIHGISPKSRETSVSTNNTATGPSMTEKDSVPVPFKEDGVQYTSVPKPSTDSLPLAEKKDEIQQAKEQSPVIEKSKESEVSLGQLYPVKMKSHTPEVGVLKSIWRKWFRGNDGYQDKISHSVNECSTSQNSTETVNPDAKDQSSQSLSTNEVIQDAENDDKLSKPHGMFNQFVRWCKFWKSDNNSDNLVAEESGKSDKEMQEIFTESFWNDMLTFLETSKSSALILQSKTRHEMGEKLQQFGPSKLQSLSEKDVLHLVDLLISEKKWVVETPSQYFPFKLVTPSKTTSPTKPFNSKESTESGNSQGQERQIKKRVSPKTRSQILSHCQKLVNEVVKEHPNGFKISSFKKLFFERYGYFLEVEQLGYQKLSTLLQIMPGVKVESSYILPSRDNFRSENRKSVDDKENDTKWEELGPISSSKKDHDFETVSDNEMSDSEEESCQKGKKEEDSSSLLQILDSWYSNKEDNLNLDNSNNEKKAACLVGEGDGSDRTRVKFEPKEKPVKQYSFVTDKPRGEKENLIDGILVSLKKSGNGSPESKIEG</sequence>
<dbReference type="Proteomes" id="UP001055811">
    <property type="component" value="Linkage Group LG01"/>
</dbReference>
<protein>
    <submittedName>
        <fullName evidence="1">Uncharacterized protein</fullName>
    </submittedName>
</protein>
<accession>A0ACB9GZB5</accession>
<reference evidence="2" key="1">
    <citation type="journal article" date="2022" name="Mol. Ecol. Resour.">
        <title>The genomes of chicory, endive, great burdock and yacon provide insights into Asteraceae palaeo-polyploidization history and plant inulin production.</title>
        <authorList>
            <person name="Fan W."/>
            <person name="Wang S."/>
            <person name="Wang H."/>
            <person name="Wang A."/>
            <person name="Jiang F."/>
            <person name="Liu H."/>
            <person name="Zhao H."/>
            <person name="Xu D."/>
            <person name="Zhang Y."/>
        </authorList>
    </citation>
    <scope>NUCLEOTIDE SEQUENCE [LARGE SCALE GENOMIC DNA]</scope>
    <source>
        <strain evidence="2">cv. Punajuju</strain>
    </source>
</reference>
<evidence type="ECO:0000313" key="2">
    <source>
        <dbReference type="Proteomes" id="UP001055811"/>
    </source>
</evidence>
<comment type="caution">
    <text evidence="1">The sequence shown here is derived from an EMBL/GenBank/DDBJ whole genome shotgun (WGS) entry which is preliminary data.</text>
</comment>
<keyword evidence="2" id="KW-1185">Reference proteome</keyword>